<proteinExistence type="predicted"/>
<gene>
    <name evidence="3" type="ORF">BDV25DRAFT_172372</name>
</gene>
<dbReference type="Pfam" id="PF06985">
    <property type="entry name" value="HET"/>
    <property type="match status" value="1"/>
</dbReference>
<dbReference type="Pfam" id="PF23397">
    <property type="entry name" value="DUF7104"/>
    <property type="match status" value="4"/>
</dbReference>
<evidence type="ECO:0000313" key="3">
    <source>
        <dbReference type="EMBL" id="KAE8154340.1"/>
    </source>
</evidence>
<organism evidence="3 4">
    <name type="scientific">Aspergillus avenaceus</name>
    <dbReference type="NCBI Taxonomy" id="36643"/>
    <lineage>
        <taxon>Eukaryota</taxon>
        <taxon>Fungi</taxon>
        <taxon>Dikarya</taxon>
        <taxon>Ascomycota</taxon>
        <taxon>Pezizomycotina</taxon>
        <taxon>Eurotiomycetes</taxon>
        <taxon>Eurotiomycetidae</taxon>
        <taxon>Eurotiales</taxon>
        <taxon>Aspergillaceae</taxon>
        <taxon>Aspergillus</taxon>
        <taxon>Aspergillus subgen. Circumdati</taxon>
    </lineage>
</organism>
<keyword evidence="4" id="KW-1185">Reference proteome</keyword>
<reference evidence="3 4" key="1">
    <citation type="submission" date="2019-04" db="EMBL/GenBank/DDBJ databases">
        <title>Friends and foes A comparative genomics study of 23 Aspergillus species from section Flavi.</title>
        <authorList>
            <consortium name="DOE Joint Genome Institute"/>
            <person name="Kjaerbolling I."/>
            <person name="Vesth T."/>
            <person name="Frisvad J.C."/>
            <person name="Nybo J.L."/>
            <person name="Theobald S."/>
            <person name="Kildgaard S."/>
            <person name="Isbrandt T."/>
            <person name="Kuo A."/>
            <person name="Sato A."/>
            <person name="Lyhne E.K."/>
            <person name="Kogle M.E."/>
            <person name="Wiebenga A."/>
            <person name="Kun R.S."/>
            <person name="Lubbers R.J."/>
            <person name="Makela M.R."/>
            <person name="Barry K."/>
            <person name="Chovatia M."/>
            <person name="Clum A."/>
            <person name="Daum C."/>
            <person name="Haridas S."/>
            <person name="He G."/>
            <person name="LaButti K."/>
            <person name="Lipzen A."/>
            <person name="Mondo S."/>
            <person name="Riley R."/>
            <person name="Salamov A."/>
            <person name="Simmons B.A."/>
            <person name="Magnuson J.K."/>
            <person name="Henrissat B."/>
            <person name="Mortensen U.H."/>
            <person name="Larsen T.O."/>
            <person name="Devries R.P."/>
            <person name="Grigoriev I.V."/>
            <person name="Machida M."/>
            <person name="Baker S.E."/>
            <person name="Andersen M.R."/>
        </authorList>
    </citation>
    <scope>NUCLEOTIDE SEQUENCE [LARGE SCALE GENOMIC DNA]</scope>
    <source>
        <strain evidence="3 4">IBT 18842</strain>
    </source>
</reference>
<dbReference type="InterPro" id="IPR055530">
    <property type="entry name" value="DUF7104"/>
</dbReference>
<accession>A0A5N6U717</accession>
<protein>
    <submittedName>
        <fullName evidence="3">HET-domain-containing protein</fullName>
    </submittedName>
</protein>
<evidence type="ECO:0000259" key="2">
    <source>
        <dbReference type="Pfam" id="PF06985"/>
    </source>
</evidence>
<dbReference type="PANTHER" id="PTHR24148:SF78">
    <property type="entry name" value="HETEROKARYON INCOMPATIBILITY DOMAIN-CONTAINING PROTEIN"/>
    <property type="match status" value="1"/>
</dbReference>
<dbReference type="InterPro" id="IPR052895">
    <property type="entry name" value="HetReg/Transcr_Mod"/>
</dbReference>
<dbReference type="Proteomes" id="UP000325780">
    <property type="component" value="Unassembled WGS sequence"/>
</dbReference>
<evidence type="ECO:0000313" key="4">
    <source>
        <dbReference type="Proteomes" id="UP000325780"/>
    </source>
</evidence>
<dbReference type="PANTHER" id="PTHR24148">
    <property type="entry name" value="ANKYRIN REPEAT DOMAIN-CONTAINING PROTEIN 39 HOMOLOG-RELATED"/>
    <property type="match status" value="1"/>
</dbReference>
<dbReference type="AlphaFoldDB" id="A0A5N6U717"/>
<name>A0A5N6U717_ASPAV</name>
<sequence>MPSIPPFAYSALPPGPFITRMIRLLPDKDKSAQIQCKLLNYNLSDLDGEEHLYEALSYVWGTLLEFRPIMLDDRLFHVTENLHAALLRLRNSQVERTLWIDAVSINQKDDDEKSNQIPLMRIIYAQARQVIVWLGEAEEYGYEALNVISYLGKIRNPRPTSAKDYEMCEKLLQRDWFRRIWVLQEVGVARYISITCGSAQINGHFFCKGLRHLMSFPALLAKINPVTFLMKGAVFRPDHASQEGLSIGELVCMYRNHNATIPHDKVYALLGLSADTDRTAFVPNYELAWHEVLKQFASYVFPKCSVETWFGTEIAVIKGKGQVLGYIHSIGDLSKNSQQRFKVLFNRTCRMLGYRDKWKTEWSLQASRQLIQNGDIICLLEGMPEPSILRLHADHYMVVTPVVIPNEQDEDDDDSDSDSDNEDGDDDVVGRGLPTYNFCDILLVWKSLSKLIDVAPNYHEEQFEIERRLNHTRCVMVDVAIEEIKKTNSFDMDLLRSIIYNGRIKDVHTGHRRPQALWQQNKLLYTWDTVLAAAVLDSGSCGYIISSILLQYPGERVPVSEEVARAAAANAGSYGPGIMQNLIDHCGDNHCGDNLPISEDVVKAVVTITGPYVPEVLQKLIEYSGKSLPISKEVMKATTGNIGLYADDILHILLNYYGNSLPVSEDVVKAIAANIGSCGPAIMQELIDRYHINLPVSEEVVKIAAANIGSDGSDVMHVLMDCYGDILPMSEEVVKAAAANIGPCGLETMQMLKEHYGDSLPVSEEVVMMAAANAGHNAFKW</sequence>
<dbReference type="InterPro" id="IPR010730">
    <property type="entry name" value="HET"/>
</dbReference>
<dbReference type="OrthoDB" id="3477286at2759"/>
<evidence type="ECO:0000256" key="1">
    <source>
        <dbReference type="SAM" id="MobiDB-lite"/>
    </source>
</evidence>
<feature type="compositionally biased region" description="Acidic residues" evidence="1">
    <location>
        <begin position="407"/>
        <end position="427"/>
    </location>
</feature>
<feature type="region of interest" description="Disordered" evidence="1">
    <location>
        <begin position="406"/>
        <end position="429"/>
    </location>
</feature>
<feature type="domain" description="Heterokaryon incompatibility" evidence="2">
    <location>
        <begin position="53"/>
        <end position="185"/>
    </location>
</feature>
<dbReference type="EMBL" id="ML742030">
    <property type="protein sequence ID" value="KAE8154340.1"/>
    <property type="molecule type" value="Genomic_DNA"/>
</dbReference>